<dbReference type="InterPro" id="IPR017985">
    <property type="entry name" value="MeTrfase_CN4_CS"/>
</dbReference>
<evidence type="ECO:0000313" key="10">
    <source>
        <dbReference type="EMBL" id="PPU73883.1"/>
    </source>
</evidence>
<keyword evidence="3" id="KW-0489">Methyltransferase</keyword>
<dbReference type="InterPro" id="IPR002941">
    <property type="entry name" value="DNA_methylase_N4/N6"/>
</dbReference>
<dbReference type="Proteomes" id="UP000239865">
    <property type="component" value="Unassembled WGS sequence"/>
</dbReference>
<gene>
    <name evidence="10" type="ORF">XmelCFBP4644_05365</name>
</gene>
<sequence>MKSSNPPELSLLDRLASYTNLEDAEGHPIHNLHPYPAKYIPKLPRKVIAEHVNERHRVLDPFCGSGTTLVEAALQGVRSVGVDSNPVAAMISRAKTTSLNSDEIIAAEQMVARVVSARIQGVDGRLMIPDFPRIDHWFQKNVQRELSWIFSEVNKIKSDNLRNFLRSVASSIVTSVSNQDSETRYTAVCKSIEDGFVLQRFERKLKKSIMVASEWASLGLRPDRTPDVINSSIASLTDAQVADNSIDLIVTSPPYPNSFDYYLYHKMRMVWLGFSFSDAQSDEIGSRYEHSSKRAPIDTFVARMKPVMAQLSRVLKPSKLAYLFVGDSVINGSFVNMSELYSELATEAGFKFVDERSYGLNLVSRSFKDTRDSAGFITKQKKMQRVILLESVKSSLSRNTTRPMATPAPSVPAIELSKTPRNGAVVALRTDDSDRHVHSLIPYPSKFIPEIPRWAIQEYSKAGDTVLDPFSGSGTTAVEAMLLNRNAVSVDISPWASLLTRAKTTICDKSDLLRASEYLQAALKNGKLPVKKFNRFDLDEFWFNLDHINHFSSIRSLIENDVDPALKDFFLVSLASTIRAFSYQDPAQIKVKRDAKKVAAGTISPVQLFLRRLPQHVERLARFNELLSSRPSHRSITESVGDWASRGNGEEYDLVVTSPPYINAMNYAMSSRYELILLDLLGGVKINEHQKGYYGTERVYAKDYKKVWSVDESWSSSAELNEIIRRVHAGEPKRSYIVYDFFVKMRFAFQGILNNLRPGGHFVIVTGTNTIRQVPIDTHRLLTEIAVDLGCELVSEFHYEILRQRLKITRHVTAALIPHDGVAILKWNGRNNG</sequence>
<dbReference type="OrthoDB" id="9816043at2"/>
<name>A0A2S7DJ79_9XANT</name>
<dbReference type="GO" id="GO:0032259">
    <property type="term" value="P:methylation"/>
    <property type="evidence" value="ECO:0007669"/>
    <property type="project" value="UniProtKB-KW"/>
</dbReference>
<evidence type="ECO:0000256" key="3">
    <source>
        <dbReference type="ARBA" id="ARBA00022603"/>
    </source>
</evidence>
<dbReference type="GO" id="GO:0003677">
    <property type="term" value="F:DNA binding"/>
    <property type="evidence" value="ECO:0007669"/>
    <property type="project" value="UniProtKB-KW"/>
</dbReference>
<dbReference type="PANTHER" id="PTHR13370:SF3">
    <property type="entry name" value="TRNA (GUANINE(10)-N2)-METHYLTRANSFERASE HOMOLOG"/>
    <property type="match status" value="1"/>
</dbReference>
<proteinExistence type="inferred from homology"/>
<reference evidence="10 11" key="1">
    <citation type="submission" date="2016-08" db="EMBL/GenBank/DDBJ databases">
        <authorList>
            <person name="Seilhamer J.J."/>
        </authorList>
    </citation>
    <scope>NUCLEOTIDE SEQUENCE [LARGE SCALE GENOMIC DNA]</scope>
    <source>
        <strain evidence="10 11">CFBP4644</strain>
    </source>
</reference>
<evidence type="ECO:0000256" key="8">
    <source>
        <dbReference type="ARBA" id="ARBA00049120"/>
    </source>
</evidence>
<dbReference type="Pfam" id="PF01555">
    <property type="entry name" value="N6_N4_Mtase"/>
    <property type="match status" value="2"/>
</dbReference>
<evidence type="ECO:0000313" key="11">
    <source>
        <dbReference type="Proteomes" id="UP000239865"/>
    </source>
</evidence>
<dbReference type="GO" id="GO:0009307">
    <property type="term" value="P:DNA restriction-modification system"/>
    <property type="evidence" value="ECO:0007669"/>
    <property type="project" value="UniProtKB-KW"/>
</dbReference>
<feature type="domain" description="DNA methylase N-4/N-6" evidence="9">
    <location>
        <begin position="25"/>
        <end position="87"/>
    </location>
</feature>
<evidence type="ECO:0000256" key="2">
    <source>
        <dbReference type="ARBA" id="ARBA00012185"/>
    </source>
</evidence>
<keyword evidence="4" id="KW-0808">Transferase</keyword>
<keyword evidence="7" id="KW-0238">DNA-binding</keyword>
<dbReference type="GO" id="GO:0005737">
    <property type="term" value="C:cytoplasm"/>
    <property type="evidence" value="ECO:0007669"/>
    <property type="project" value="TreeGrafter"/>
</dbReference>
<dbReference type="GO" id="GO:0008170">
    <property type="term" value="F:N-methyltransferase activity"/>
    <property type="evidence" value="ECO:0007669"/>
    <property type="project" value="InterPro"/>
</dbReference>
<dbReference type="SUPFAM" id="SSF53335">
    <property type="entry name" value="S-adenosyl-L-methionine-dependent methyltransferases"/>
    <property type="match status" value="4"/>
</dbReference>
<evidence type="ECO:0000256" key="5">
    <source>
        <dbReference type="ARBA" id="ARBA00022691"/>
    </source>
</evidence>
<dbReference type="CDD" id="cd02440">
    <property type="entry name" value="AdoMet_MTases"/>
    <property type="match status" value="1"/>
</dbReference>
<dbReference type="AlphaFoldDB" id="A0A2S7DJ79"/>
<accession>A0A2S7DJ79</accession>
<dbReference type="RefSeq" id="WP_104585939.1">
    <property type="nucleotide sequence ID" value="NZ_JAJGQH010000003.1"/>
</dbReference>
<evidence type="ECO:0000256" key="1">
    <source>
        <dbReference type="ARBA" id="ARBA00010203"/>
    </source>
</evidence>
<dbReference type="PROSITE" id="PS00093">
    <property type="entry name" value="N4_MTASE"/>
    <property type="match status" value="2"/>
</dbReference>
<dbReference type="InterPro" id="IPR001091">
    <property type="entry name" value="RM_Methyltransferase"/>
</dbReference>
<evidence type="ECO:0000256" key="7">
    <source>
        <dbReference type="ARBA" id="ARBA00023125"/>
    </source>
</evidence>
<organism evidence="10 11">
    <name type="scientific">Xanthomonas melonis</name>
    <dbReference type="NCBI Taxonomy" id="56456"/>
    <lineage>
        <taxon>Bacteria</taxon>
        <taxon>Pseudomonadati</taxon>
        <taxon>Pseudomonadota</taxon>
        <taxon>Gammaproteobacteria</taxon>
        <taxon>Lysobacterales</taxon>
        <taxon>Lysobacteraceae</taxon>
        <taxon>Xanthomonas</taxon>
    </lineage>
</organism>
<dbReference type="GO" id="GO:0009007">
    <property type="term" value="F:site-specific DNA-methyltransferase (adenine-specific) activity"/>
    <property type="evidence" value="ECO:0007669"/>
    <property type="project" value="TreeGrafter"/>
</dbReference>
<evidence type="ECO:0000256" key="4">
    <source>
        <dbReference type="ARBA" id="ARBA00022679"/>
    </source>
</evidence>
<keyword evidence="5" id="KW-0949">S-adenosyl-L-methionine</keyword>
<comment type="similarity">
    <text evidence="1">Belongs to the N(4)/N(6)-methyltransferase family. N(4) subfamily.</text>
</comment>
<dbReference type="EC" id="2.1.1.113" evidence="2"/>
<dbReference type="InterPro" id="IPR029063">
    <property type="entry name" value="SAM-dependent_MTases_sf"/>
</dbReference>
<dbReference type="PRINTS" id="PR00508">
    <property type="entry name" value="S21N4MTFRASE"/>
</dbReference>
<dbReference type="GO" id="GO:0015667">
    <property type="term" value="F:site-specific DNA-methyltransferase (cytosine-N4-specific) activity"/>
    <property type="evidence" value="ECO:0007669"/>
    <property type="project" value="UniProtKB-EC"/>
</dbReference>
<evidence type="ECO:0000256" key="6">
    <source>
        <dbReference type="ARBA" id="ARBA00022747"/>
    </source>
</evidence>
<comment type="caution">
    <text evidence="10">The sequence shown here is derived from an EMBL/GenBank/DDBJ whole genome shotgun (WGS) entry which is preliminary data.</text>
</comment>
<feature type="domain" description="DNA methylase N-4/N-6" evidence="9">
    <location>
        <begin position="246"/>
        <end position="494"/>
    </location>
</feature>
<keyword evidence="6" id="KW-0680">Restriction system</keyword>
<dbReference type="EMBL" id="MDEH01000002">
    <property type="protein sequence ID" value="PPU73883.1"/>
    <property type="molecule type" value="Genomic_DNA"/>
</dbReference>
<comment type="catalytic activity">
    <reaction evidence="8">
        <text>a 2'-deoxycytidine in DNA + S-adenosyl-L-methionine = an N(4)-methyl-2'-deoxycytidine in DNA + S-adenosyl-L-homocysteine + H(+)</text>
        <dbReference type="Rhea" id="RHEA:16857"/>
        <dbReference type="Rhea" id="RHEA-COMP:11369"/>
        <dbReference type="Rhea" id="RHEA-COMP:13674"/>
        <dbReference type="ChEBI" id="CHEBI:15378"/>
        <dbReference type="ChEBI" id="CHEBI:57856"/>
        <dbReference type="ChEBI" id="CHEBI:59789"/>
        <dbReference type="ChEBI" id="CHEBI:85452"/>
        <dbReference type="ChEBI" id="CHEBI:137933"/>
        <dbReference type="EC" id="2.1.1.113"/>
    </reaction>
</comment>
<dbReference type="Gene3D" id="3.40.50.150">
    <property type="entry name" value="Vaccinia Virus protein VP39"/>
    <property type="match status" value="3"/>
</dbReference>
<evidence type="ECO:0000259" key="9">
    <source>
        <dbReference type="Pfam" id="PF01555"/>
    </source>
</evidence>
<dbReference type="PANTHER" id="PTHR13370">
    <property type="entry name" value="RNA METHYLASE-RELATED"/>
    <property type="match status" value="1"/>
</dbReference>
<protein>
    <recommendedName>
        <fullName evidence="2">site-specific DNA-methyltransferase (cytosine-N(4)-specific)</fullName>
        <ecNumber evidence="2">2.1.1.113</ecNumber>
    </recommendedName>
</protein>